<organism evidence="1 2">
    <name type="scientific">Lithocarpus litseifolius</name>
    <dbReference type="NCBI Taxonomy" id="425828"/>
    <lineage>
        <taxon>Eukaryota</taxon>
        <taxon>Viridiplantae</taxon>
        <taxon>Streptophyta</taxon>
        <taxon>Embryophyta</taxon>
        <taxon>Tracheophyta</taxon>
        <taxon>Spermatophyta</taxon>
        <taxon>Magnoliopsida</taxon>
        <taxon>eudicotyledons</taxon>
        <taxon>Gunneridae</taxon>
        <taxon>Pentapetalae</taxon>
        <taxon>rosids</taxon>
        <taxon>fabids</taxon>
        <taxon>Fagales</taxon>
        <taxon>Fagaceae</taxon>
        <taxon>Lithocarpus</taxon>
    </lineage>
</organism>
<dbReference type="SUPFAM" id="SSF50249">
    <property type="entry name" value="Nucleic acid-binding proteins"/>
    <property type="match status" value="1"/>
</dbReference>
<protein>
    <recommendedName>
        <fullName evidence="3">Replication factor A C-terminal domain-containing protein</fullName>
    </recommendedName>
</protein>
<dbReference type="Proteomes" id="UP001459277">
    <property type="component" value="Unassembled WGS sequence"/>
</dbReference>
<proteinExistence type="predicted"/>
<gene>
    <name evidence="1" type="ORF">SO802_019022</name>
</gene>
<evidence type="ECO:0000313" key="2">
    <source>
        <dbReference type="Proteomes" id="UP001459277"/>
    </source>
</evidence>
<dbReference type="Gene3D" id="2.40.50.140">
    <property type="entry name" value="Nucleic acid-binding proteins"/>
    <property type="match status" value="1"/>
</dbReference>
<name>A0AAW2CQD1_9ROSI</name>
<evidence type="ECO:0000313" key="1">
    <source>
        <dbReference type="EMBL" id="KAK9999419.1"/>
    </source>
</evidence>
<evidence type="ECO:0008006" key="3">
    <source>
        <dbReference type="Google" id="ProtNLM"/>
    </source>
</evidence>
<dbReference type="EMBL" id="JAZDWU010000006">
    <property type="protein sequence ID" value="KAK9999419.1"/>
    <property type="molecule type" value="Genomic_DNA"/>
</dbReference>
<dbReference type="InterPro" id="IPR012340">
    <property type="entry name" value="NA-bd_OB-fold"/>
</dbReference>
<reference evidence="1 2" key="1">
    <citation type="submission" date="2024-01" db="EMBL/GenBank/DDBJ databases">
        <title>A telomere-to-telomere, gap-free genome of sweet tea (Lithocarpus litseifolius).</title>
        <authorList>
            <person name="Zhou J."/>
        </authorList>
    </citation>
    <scope>NUCLEOTIDE SEQUENCE [LARGE SCALE GENOMIC DNA]</scope>
    <source>
        <strain evidence="1">Zhou-2022a</strain>
        <tissue evidence="1">Leaf</tissue>
    </source>
</reference>
<dbReference type="AlphaFoldDB" id="A0AAW2CQD1"/>
<accession>A0AAW2CQD1</accession>
<keyword evidence="2" id="KW-1185">Reference proteome</keyword>
<sequence>MEGEKPTTLVCTVLAINHTNLCYRVCAVCERTLPDNDPTSLCKFCNFNAFNSVSSGSKRLFRVLMSIASDTKVFTVICFDRMAKVIFGCSADEFFDFAKLHPFAGNQWRLQEFLPGSRAASRSAGRRGRGRPELDWARGADELAGLRSADLALASGDRLSDPMASGDLLSDPAISSPIQWLWRSALLGLDDLCLSLG</sequence>
<comment type="caution">
    <text evidence="1">The sequence shown here is derived from an EMBL/GenBank/DDBJ whole genome shotgun (WGS) entry which is preliminary data.</text>
</comment>